<dbReference type="EMBL" id="SRLO01000278">
    <property type="protein sequence ID" value="TNN63227.1"/>
    <property type="molecule type" value="Genomic_DNA"/>
</dbReference>
<evidence type="ECO:0000313" key="3">
    <source>
        <dbReference type="Proteomes" id="UP000314294"/>
    </source>
</evidence>
<feature type="region of interest" description="Disordered" evidence="1">
    <location>
        <begin position="1"/>
        <end position="22"/>
    </location>
</feature>
<feature type="compositionally biased region" description="Basic and acidic residues" evidence="1">
    <location>
        <begin position="1"/>
        <end position="15"/>
    </location>
</feature>
<proteinExistence type="predicted"/>
<dbReference type="AlphaFoldDB" id="A0A4Z2HBF9"/>
<gene>
    <name evidence="2" type="ORF">EYF80_026570</name>
</gene>
<name>A0A4Z2HBF9_9TELE</name>
<protein>
    <submittedName>
        <fullName evidence="2">Uncharacterized protein</fullName>
    </submittedName>
</protein>
<sequence>MVNNKTVDRKLEEKASASTRAHSIDQTRVAPFLLPVKRSWKPSSALRYFLSLYFLRMNVARCSTEAPLWTSSSKGRLAAQKLFAFLFPTSRKS</sequence>
<comment type="caution">
    <text evidence="2">The sequence shown here is derived from an EMBL/GenBank/DDBJ whole genome shotgun (WGS) entry which is preliminary data.</text>
</comment>
<keyword evidence="3" id="KW-1185">Reference proteome</keyword>
<evidence type="ECO:0000313" key="2">
    <source>
        <dbReference type="EMBL" id="TNN63227.1"/>
    </source>
</evidence>
<accession>A0A4Z2HBF9</accession>
<dbReference type="Proteomes" id="UP000314294">
    <property type="component" value="Unassembled WGS sequence"/>
</dbReference>
<evidence type="ECO:0000256" key="1">
    <source>
        <dbReference type="SAM" id="MobiDB-lite"/>
    </source>
</evidence>
<reference evidence="2 3" key="1">
    <citation type="submission" date="2019-03" db="EMBL/GenBank/DDBJ databases">
        <title>First draft genome of Liparis tanakae, snailfish: a comprehensive survey of snailfish specific genes.</title>
        <authorList>
            <person name="Kim W."/>
            <person name="Song I."/>
            <person name="Jeong J.-H."/>
            <person name="Kim D."/>
            <person name="Kim S."/>
            <person name="Ryu S."/>
            <person name="Song J.Y."/>
            <person name="Lee S.K."/>
        </authorList>
    </citation>
    <scope>NUCLEOTIDE SEQUENCE [LARGE SCALE GENOMIC DNA]</scope>
    <source>
        <tissue evidence="2">Muscle</tissue>
    </source>
</reference>
<organism evidence="2 3">
    <name type="scientific">Liparis tanakae</name>
    <name type="common">Tanaka's snailfish</name>
    <dbReference type="NCBI Taxonomy" id="230148"/>
    <lineage>
        <taxon>Eukaryota</taxon>
        <taxon>Metazoa</taxon>
        <taxon>Chordata</taxon>
        <taxon>Craniata</taxon>
        <taxon>Vertebrata</taxon>
        <taxon>Euteleostomi</taxon>
        <taxon>Actinopterygii</taxon>
        <taxon>Neopterygii</taxon>
        <taxon>Teleostei</taxon>
        <taxon>Neoteleostei</taxon>
        <taxon>Acanthomorphata</taxon>
        <taxon>Eupercaria</taxon>
        <taxon>Perciformes</taxon>
        <taxon>Cottioidei</taxon>
        <taxon>Cottales</taxon>
        <taxon>Liparidae</taxon>
        <taxon>Liparis</taxon>
    </lineage>
</organism>